<evidence type="ECO:0000313" key="1">
    <source>
        <dbReference type="EMBL" id="KAJ1081652.1"/>
    </source>
</evidence>
<dbReference type="EMBL" id="JANPWB010000016">
    <property type="protein sequence ID" value="KAJ1081652.1"/>
    <property type="molecule type" value="Genomic_DNA"/>
</dbReference>
<keyword evidence="2" id="KW-1185">Reference proteome</keyword>
<reference evidence="1" key="1">
    <citation type="journal article" date="2022" name="bioRxiv">
        <title>Sequencing and chromosome-scale assembly of the giantPleurodeles waltlgenome.</title>
        <authorList>
            <person name="Brown T."/>
            <person name="Elewa A."/>
            <person name="Iarovenko S."/>
            <person name="Subramanian E."/>
            <person name="Araus A.J."/>
            <person name="Petzold A."/>
            <person name="Susuki M."/>
            <person name="Suzuki K.-i.T."/>
            <person name="Hayashi T."/>
            <person name="Toyoda A."/>
            <person name="Oliveira C."/>
            <person name="Osipova E."/>
            <person name="Leigh N.D."/>
            <person name="Simon A."/>
            <person name="Yun M.H."/>
        </authorList>
    </citation>
    <scope>NUCLEOTIDE SEQUENCE</scope>
    <source>
        <strain evidence="1">20211129_DDA</strain>
        <tissue evidence="1">Liver</tissue>
    </source>
</reference>
<comment type="caution">
    <text evidence="1">The sequence shown here is derived from an EMBL/GenBank/DDBJ whole genome shotgun (WGS) entry which is preliminary data.</text>
</comment>
<gene>
    <name evidence="1" type="ORF">NDU88_001830</name>
</gene>
<proteinExistence type="predicted"/>
<protein>
    <submittedName>
        <fullName evidence="1">Uncharacterized protein</fullName>
    </submittedName>
</protein>
<evidence type="ECO:0000313" key="2">
    <source>
        <dbReference type="Proteomes" id="UP001066276"/>
    </source>
</evidence>
<dbReference type="AlphaFoldDB" id="A0AAV7KSH5"/>
<organism evidence="1 2">
    <name type="scientific">Pleurodeles waltl</name>
    <name type="common">Iberian ribbed newt</name>
    <dbReference type="NCBI Taxonomy" id="8319"/>
    <lineage>
        <taxon>Eukaryota</taxon>
        <taxon>Metazoa</taxon>
        <taxon>Chordata</taxon>
        <taxon>Craniata</taxon>
        <taxon>Vertebrata</taxon>
        <taxon>Euteleostomi</taxon>
        <taxon>Amphibia</taxon>
        <taxon>Batrachia</taxon>
        <taxon>Caudata</taxon>
        <taxon>Salamandroidea</taxon>
        <taxon>Salamandridae</taxon>
        <taxon>Pleurodelinae</taxon>
        <taxon>Pleurodeles</taxon>
    </lineage>
</organism>
<sequence length="75" mass="8445">MFIIECALPSDGALAVRVLTDSRIAQSYQKGAQSGYPSRPRLRYWARSGEALMQFRSQRDAALVVRQASARARMR</sequence>
<dbReference type="Proteomes" id="UP001066276">
    <property type="component" value="Chromosome 12"/>
</dbReference>
<accession>A0AAV7KSH5</accession>
<name>A0AAV7KSH5_PLEWA</name>